<dbReference type="InterPro" id="IPR020846">
    <property type="entry name" value="MFS_dom"/>
</dbReference>
<feature type="transmembrane region" description="Helical" evidence="4">
    <location>
        <begin position="365"/>
        <end position="385"/>
    </location>
</feature>
<proteinExistence type="predicted"/>
<dbReference type="PANTHER" id="PTHR11360:SF290">
    <property type="entry name" value="MONOCARBOXYLATE MFS PERMEASE"/>
    <property type="match status" value="1"/>
</dbReference>
<dbReference type="EMBL" id="JAUSZT010000003">
    <property type="protein sequence ID" value="MDQ0996565.1"/>
    <property type="molecule type" value="Genomic_DNA"/>
</dbReference>
<feature type="transmembrane region" description="Helical" evidence="4">
    <location>
        <begin position="332"/>
        <end position="353"/>
    </location>
</feature>
<feature type="transmembrane region" description="Helical" evidence="4">
    <location>
        <begin position="177"/>
        <end position="195"/>
    </location>
</feature>
<sequence length="434" mass="46835">MISNPLAAALAKRNFHYGWVVVAVTFLTMLVTAAAVGAPGVLIVPLEKEFGWETKEIATAFSIRLLLFGLMGPFAAAFMNYFGVRKVVCVALILITGGLFASLAMTEIWQLILLWGVVVGFGTGLTAMVLGATVAARWFTERRGLALGMLTASSATGQLAFMPLMASLSENYGWRTAIMLICGLLIVAVLAVFFLMRDRPADVGLPAYGDKEVVLTPPVTGGLITLITMPLIALKDASRSSTFWVLFATFFVCGASTNGLVGTHFVAMCGDFGMVPIMAASVLAMMGFFDFFGTIGSGWLSDRVDNRWLLFWYYGLRGLSLLYLPYSNFSFYGLSLFAMFYGLDWIATVPPTVKLATDRFGREKAGLIFGWVFAGHQLGAASAAYGGGFVRTEYQTYMPAFFVAGILCLIAALLVLTLSKHGKPNPVLETVPVN</sequence>
<feature type="transmembrane region" description="Helical" evidence="4">
    <location>
        <begin position="243"/>
        <end position="267"/>
    </location>
</feature>
<keyword evidence="2 4" id="KW-1133">Transmembrane helix</keyword>
<dbReference type="RefSeq" id="WP_307279499.1">
    <property type="nucleotide sequence ID" value="NZ_JAUSZT010000003.1"/>
</dbReference>
<evidence type="ECO:0000313" key="7">
    <source>
        <dbReference type="Proteomes" id="UP001237780"/>
    </source>
</evidence>
<dbReference type="InterPro" id="IPR050327">
    <property type="entry name" value="Proton-linked_MCT"/>
</dbReference>
<evidence type="ECO:0000256" key="4">
    <source>
        <dbReference type="SAM" id="Phobius"/>
    </source>
</evidence>
<feature type="transmembrane region" description="Helical" evidence="4">
    <location>
        <begin position="145"/>
        <end position="165"/>
    </location>
</feature>
<dbReference type="Pfam" id="PF07690">
    <property type="entry name" value="MFS_1"/>
    <property type="match status" value="1"/>
</dbReference>
<evidence type="ECO:0000313" key="6">
    <source>
        <dbReference type="EMBL" id="MDQ0996565.1"/>
    </source>
</evidence>
<feature type="transmembrane region" description="Helical" evidence="4">
    <location>
        <begin position="20"/>
        <end position="45"/>
    </location>
</feature>
<dbReference type="InterPro" id="IPR036259">
    <property type="entry name" value="MFS_trans_sf"/>
</dbReference>
<feature type="domain" description="Major facilitator superfamily (MFS) profile" evidence="5">
    <location>
        <begin position="21"/>
        <end position="423"/>
    </location>
</feature>
<feature type="transmembrane region" description="Helical" evidence="4">
    <location>
        <begin position="57"/>
        <end position="78"/>
    </location>
</feature>
<keyword evidence="7" id="KW-1185">Reference proteome</keyword>
<dbReference type="Gene3D" id="1.20.1250.20">
    <property type="entry name" value="MFS general substrate transporter like domains"/>
    <property type="match status" value="2"/>
</dbReference>
<reference evidence="6 7" key="1">
    <citation type="submission" date="2023-07" db="EMBL/GenBank/DDBJ databases">
        <title>Comparative genomics of wheat-associated soil bacteria to identify genetic determinants of phenazine resistance.</title>
        <authorList>
            <person name="Mouncey N."/>
        </authorList>
    </citation>
    <scope>NUCLEOTIDE SEQUENCE [LARGE SCALE GENOMIC DNA]</scope>
    <source>
        <strain evidence="6 7">W4I11</strain>
    </source>
</reference>
<feature type="transmembrane region" description="Helical" evidence="4">
    <location>
        <begin position="84"/>
        <end position="105"/>
    </location>
</feature>
<evidence type="ECO:0000256" key="3">
    <source>
        <dbReference type="ARBA" id="ARBA00023136"/>
    </source>
</evidence>
<feature type="transmembrane region" description="Helical" evidence="4">
    <location>
        <begin position="215"/>
        <end position="234"/>
    </location>
</feature>
<dbReference type="SUPFAM" id="SSF103473">
    <property type="entry name" value="MFS general substrate transporter"/>
    <property type="match status" value="1"/>
</dbReference>
<evidence type="ECO:0000259" key="5">
    <source>
        <dbReference type="PROSITE" id="PS50850"/>
    </source>
</evidence>
<keyword evidence="1 4" id="KW-0812">Transmembrane</keyword>
<feature type="transmembrane region" description="Helical" evidence="4">
    <location>
        <begin position="112"/>
        <end position="139"/>
    </location>
</feature>
<dbReference type="PROSITE" id="PS50850">
    <property type="entry name" value="MFS"/>
    <property type="match status" value="1"/>
</dbReference>
<dbReference type="InterPro" id="IPR011701">
    <property type="entry name" value="MFS"/>
</dbReference>
<evidence type="ECO:0000256" key="2">
    <source>
        <dbReference type="ARBA" id="ARBA00022989"/>
    </source>
</evidence>
<gene>
    <name evidence="6" type="ORF">QFZ34_001747</name>
</gene>
<dbReference type="PANTHER" id="PTHR11360">
    <property type="entry name" value="MONOCARBOXYLATE TRANSPORTER"/>
    <property type="match status" value="1"/>
</dbReference>
<comment type="caution">
    <text evidence="6">The sequence shown here is derived from an EMBL/GenBank/DDBJ whole genome shotgun (WGS) entry which is preliminary data.</text>
</comment>
<organism evidence="6 7">
    <name type="scientific">Phyllobacterium ifriqiyense</name>
    <dbReference type="NCBI Taxonomy" id="314238"/>
    <lineage>
        <taxon>Bacteria</taxon>
        <taxon>Pseudomonadati</taxon>
        <taxon>Pseudomonadota</taxon>
        <taxon>Alphaproteobacteria</taxon>
        <taxon>Hyphomicrobiales</taxon>
        <taxon>Phyllobacteriaceae</taxon>
        <taxon>Phyllobacterium</taxon>
    </lineage>
</organism>
<dbReference type="Proteomes" id="UP001237780">
    <property type="component" value="Unassembled WGS sequence"/>
</dbReference>
<protein>
    <submittedName>
        <fullName evidence="6">MFS family permease</fullName>
    </submittedName>
</protein>
<accession>A0ABU0S9G2</accession>
<keyword evidence="3 4" id="KW-0472">Membrane</keyword>
<feature type="transmembrane region" description="Helical" evidence="4">
    <location>
        <begin position="273"/>
        <end position="296"/>
    </location>
</feature>
<feature type="transmembrane region" description="Helical" evidence="4">
    <location>
        <begin position="308"/>
        <end position="326"/>
    </location>
</feature>
<feature type="transmembrane region" description="Helical" evidence="4">
    <location>
        <begin position="397"/>
        <end position="418"/>
    </location>
</feature>
<evidence type="ECO:0000256" key="1">
    <source>
        <dbReference type="ARBA" id="ARBA00022692"/>
    </source>
</evidence>
<name>A0ABU0S9G2_9HYPH</name>
<dbReference type="CDD" id="cd17355">
    <property type="entry name" value="MFS_YcxA_like"/>
    <property type="match status" value="1"/>
</dbReference>